<reference evidence="1 2" key="1">
    <citation type="submission" date="2024-03" db="EMBL/GenBank/DDBJ databases">
        <title>Novel species of the genus Variovorax.</title>
        <authorList>
            <person name="Liu Q."/>
            <person name="Xin Y.-H."/>
        </authorList>
    </citation>
    <scope>NUCLEOTIDE SEQUENCE [LARGE SCALE GENOMIC DNA]</scope>
    <source>
        <strain evidence="1 2">KACC 18900</strain>
    </source>
</reference>
<comment type="caution">
    <text evidence="1">The sequence shown here is derived from an EMBL/GenBank/DDBJ whole genome shotgun (WGS) entry which is preliminary data.</text>
</comment>
<organism evidence="1 2">
    <name type="scientific">Variovorax rhizosphaerae</name>
    <dbReference type="NCBI Taxonomy" id="1836200"/>
    <lineage>
        <taxon>Bacteria</taxon>
        <taxon>Pseudomonadati</taxon>
        <taxon>Pseudomonadota</taxon>
        <taxon>Betaproteobacteria</taxon>
        <taxon>Burkholderiales</taxon>
        <taxon>Comamonadaceae</taxon>
        <taxon>Variovorax</taxon>
    </lineage>
</organism>
<dbReference type="EMBL" id="JBBKZT010000038">
    <property type="protein sequence ID" value="MEJ8852375.1"/>
    <property type="molecule type" value="Genomic_DNA"/>
</dbReference>
<dbReference type="RefSeq" id="WP_340348324.1">
    <property type="nucleotide sequence ID" value="NZ_JBBKZT010000038.1"/>
</dbReference>
<gene>
    <name evidence="1" type="ORF">WKW82_37530</name>
</gene>
<sequence>MNRQQQLDQFSLALHRRAIEVLRREPALRARALDTLARWRLQAGATRSDRLWYEWEQLLGSSDVEALADAALAESDHGQLMRSVSPMGGLVDQHERAQLLKLARGQVAAQ</sequence>
<accession>A0ABU8WXW0</accession>
<evidence type="ECO:0000313" key="1">
    <source>
        <dbReference type="EMBL" id="MEJ8852375.1"/>
    </source>
</evidence>
<evidence type="ECO:0000313" key="2">
    <source>
        <dbReference type="Proteomes" id="UP001385892"/>
    </source>
</evidence>
<protein>
    <submittedName>
        <fullName evidence="1">Uncharacterized protein</fullName>
    </submittedName>
</protein>
<name>A0ABU8WXW0_9BURK</name>
<proteinExistence type="predicted"/>
<dbReference type="Proteomes" id="UP001385892">
    <property type="component" value="Unassembled WGS sequence"/>
</dbReference>
<keyword evidence="2" id="KW-1185">Reference proteome</keyword>